<dbReference type="Proteomes" id="UP000677265">
    <property type="component" value="Unassembled WGS sequence"/>
</dbReference>
<gene>
    <name evidence="2" type="ORF">KHB02_014825</name>
    <name evidence="1" type="ORF">KHB02_02660</name>
</gene>
<dbReference type="AlphaFoldDB" id="A0A942SU99"/>
<dbReference type="InterPro" id="IPR005623">
    <property type="entry name" value="Chaperone_NapD_NO3_reduct"/>
</dbReference>
<dbReference type="Gene3D" id="3.30.70.920">
    <property type="match status" value="1"/>
</dbReference>
<dbReference type="EMBL" id="JAGYPE020000025">
    <property type="protein sequence ID" value="MCH6266800.1"/>
    <property type="molecule type" value="Genomic_DNA"/>
</dbReference>
<organism evidence="1">
    <name type="scientific">Neobacillus citreus</name>
    <dbReference type="NCBI Taxonomy" id="2833578"/>
    <lineage>
        <taxon>Bacteria</taxon>
        <taxon>Bacillati</taxon>
        <taxon>Bacillota</taxon>
        <taxon>Bacilli</taxon>
        <taxon>Bacillales</taxon>
        <taxon>Bacillaceae</taxon>
        <taxon>Neobacillus</taxon>
    </lineage>
</organism>
<keyword evidence="3" id="KW-1185">Reference proteome</keyword>
<comment type="caution">
    <text evidence="1">The sequence shown here is derived from an EMBL/GenBank/DDBJ whole genome shotgun (WGS) entry which is preliminary data.</text>
</comment>
<dbReference type="EMBL" id="JAGYPE010000001">
    <property type="protein sequence ID" value="MBS4180285.1"/>
    <property type="molecule type" value="Genomic_DNA"/>
</dbReference>
<evidence type="ECO:0000313" key="1">
    <source>
        <dbReference type="EMBL" id="MBS4180285.1"/>
    </source>
</evidence>
<reference evidence="1" key="1">
    <citation type="submission" date="2021-05" db="EMBL/GenBank/DDBJ databases">
        <title>Novel Bacillus species.</title>
        <authorList>
            <person name="Liu G."/>
        </authorList>
    </citation>
    <scope>NUCLEOTIDE SEQUENCE</scope>
    <source>
        <strain evidence="1 3">FJAT-50051</strain>
    </source>
</reference>
<accession>A0A942SU99</accession>
<evidence type="ECO:0000313" key="3">
    <source>
        <dbReference type="Proteomes" id="UP000677265"/>
    </source>
</evidence>
<evidence type="ECO:0000313" key="2">
    <source>
        <dbReference type="EMBL" id="MCH6266800.1"/>
    </source>
</evidence>
<dbReference type="Pfam" id="PF03927">
    <property type="entry name" value="NapD"/>
    <property type="match status" value="1"/>
</dbReference>
<name>A0A942SU99_9BACI</name>
<sequence>MVISGIYVETIQGKACGAAEKLGELNGVEVHHIHEDKRVILTLETDTVDQSYRTAEKFKAIEGVLGICLVYTNFEDEPFYQEVAGNG</sequence>
<dbReference type="RefSeq" id="WP_213140283.1">
    <property type="nucleotide sequence ID" value="NZ_JAGYPE020000025.1"/>
</dbReference>
<protein>
    <submittedName>
        <fullName evidence="1">Chaperone NapD</fullName>
    </submittedName>
</protein>
<proteinExistence type="predicted"/>